<evidence type="ECO:0000256" key="1">
    <source>
        <dbReference type="SAM" id="MobiDB-lite"/>
    </source>
</evidence>
<organism evidence="2">
    <name type="scientific">viral metagenome</name>
    <dbReference type="NCBI Taxonomy" id="1070528"/>
    <lineage>
        <taxon>unclassified sequences</taxon>
        <taxon>metagenomes</taxon>
        <taxon>organismal metagenomes</taxon>
    </lineage>
</organism>
<protein>
    <submittedName>
        <fullName evidence="2">Uncharacterized protein</fullName>
    </submittedName>
</protein>
<feature type="region of interest" description="Disordered" evidence="1">
    <location>
        <begin position="1"/>
        <end position="23"/>
    </location>
</feature>
<accession>A0A6H1ZQU8</accession>
<evidence type="ECO:0000313" key="2">
    <source>
        <dbReference type="EMBL" id="QJA49859.1"/>
    </source>
</evidence>
<gene>
    <name evidence="2" type="ORF">TM448A01520_0005</name>
</gene>
<feature type="region of interest" description="Disordered" evidence="1">
    <location>
        <begin position="147"/>
        <end position="171"/>
    </location>
</feature>
<sequence>MTLVRYSLGMTGNQDEAGRTGPEGAGWAGERMLWIRDLVDETIMAVQIVGTPQDDAAADRRARAIVNIARAIKAVAALERPIAQVDEQPSEMEMSDSCEYEPERMAAMRDELDSRLSGLRAIIEEKRMDRDAGRAGAGSGVGIDPEAAGASGGAAEGLAHLGDAGRSGSGQDLCGRLLAA</sequence>
<proteinExistence type="predicted"/>
<reference evidence="2" key="1">
    <citation type="submission" date="2020-03" db="EMBL/GenBank/DDBJ databases">
        <title>The deep terrestrial virosphere.</title>
        <authorList>
            <person name="Holmfeldt K."/>
            <person name="Nilsson E."/>
            <person name="Simone D."/>
            <person name="Lopez-Fernandez M."/>
            <person name="Wu X."/>
            <person name="de Brujin I."/>
            <person name="Lundin D."/>
            <person name="Andersson A."/>
            <person name="Bertilsson S."/>
            <person name="Dopson M."/>
        </authorList>
    </citation>
    <scope>NUCLEOTIDE SEQUENCE</scope>
    <source>
        <strain evidence="2">TM448A01520</strain>
    </source>
</reference>
<dbReference type="AlphaFoldDB" id="A0A6H1ZQU8"/>
<dbReference type="EMBL" id="MT144159">
    <property type="protein sequence ID" value="QJA49859.1"/>
    <property type="molecule type" value="Genomic_DNA"/>
</dbReference>
<name>A0A6H1ZQU8_9ZZZZ</name>